<dbReference type="GO" id="GO:0008757">
    <property type="term" value="F:S-adenosylmethionine-dependent methyltransferase activity"/>
    <property type="evidence" value="ECO:0007669"/>
    <property type="project" value="InterPro"/>
</dbReference>
<dbReference type="PATRIC" id="fig|1121448.10.peg.906"/>
<dbReference type="Proteomes" id="UP000016587">
    <property type="component" value="Chromosome"/>
</dbReference>
<dbReference type="PANTHER" id="PTHR43591">
    <property type="entry name" value="METHYLTRANSFERASE"/>
    <property type="match status" value="1"/>
</dbReference>
<dbReference type="CDD" id="cd02440">
    <property type="entry name" value="AdoMet_MTases"/>
    <property type="match status" value="1"/>
</dbReference>
<dbReference type="InterPro" id="IPR029063">
    <property type="entry name" value="SAM-dependent_MTases_sf"/>
</dbReference>
<organism evidence="2 3">
    <name type="scientific">Megalodesulfovibrio gigas (strain ATCC 19364 / DSM 1382 / NCIMB 9332 / VKM B-1759)</name>
    <name type="common">Desulfovibrio gigas</name>
    <dbReference type="NCBI Taxonomy" id="1121448"/>
    <lineage>
        <taxon>Bacteria</taxon>
        <taxon>Pseudomonadati</taxon>
        <taxon>Thermodesulfobacteriota</taxon>
        <taxon>Desulfovibrionia</taxon>
        <taxon>Desulfovibrionales</taxon>
        <taxon>Desulfovibrionaceae</taxon>
        <taxon>Megalodesulfovibrio</taxon>
    </lineage>
</organism>
<evidence type="ECO:0000259" key="1">
    <source>
        <dbReference type="Pfam" id="PF08241"/>
    </source>
</evidence>
<reference evidence="3" key="2">
    <citation type="submission" date="2013-07" db="EMBL/GenBank/DDBJ databases">
        <authorList>
            <person name="Morais-Silva F.O."/>
            <person name="Rezende A.M."/>
            <person name="Pimentel C."/>
            <person name="Resende D.M."/>
            <person name="Santos C.I."/>
            <person name="Clemente C."/>
            <person name="de Oliveira L.M."/>
            <person name="da Silva S.M."/>
            <person name="Costa D.A."/>
            <person name="Varela-Raposo A."/>
            <person name="Horacio E.C.A."/>
            <person name="Matos M."/>
            <person name="Flores O."/>
            <person name="Ruiz J.C."/>
            <person name="Rodrigues-Pousada C."/>
        </authorList>
    </citation>
    <scope>NUCLEOTIDE SEQUENCE [LARGE SCALE GENOMIC DNA]</scope>
    <source>
        <strain evidence="3">ATCC 19364 / DSM 1382 / NCIMB 9332 / VKM B-1759</strain>
    </source>
</reference>
<dbReference type="EMBL" id="CP006585">
    <property type="protein sequence ID" value="AGW12797.1"/>
    <property type="molecule type" value="Genomic_DNA"/>
</dbReference>
<evidence type="ECO:0000313" key="3">
    <source>
        <dbReference type="Proteomes" id="UP000016587"/>
    </source>
</evidence>
<proteinExistence type="predicted"/>
<dbReference type="Pfam" id="PF08241">
    <property type="entry name" value="Methyltransf_11"/>
    <property type="match status" value="1"/>
</dbReference>
<dbReference type="NCBIfam" id="NF045667">
    <property type="entry name" value="MTase_DVU1556"/>
    <property type="match status" value="1"/>
</dbReference>
<dbReference type="GO" id="GO:0032259">
    <property type="term" value="P:methylation"/>
    <property type="evidence" value="ECO:0007669"/>
    <property type="project" value="UniProtKB-KW"/>
</dbReference>
<dbReference type="KEGG" id="dgg:DGI_0906"/>
<dbReference type="eggNOG" id="COG2226">
    <property type="taxonomic scope" value="Bacteria"/>
</dbReference>
<keyword evidence="2" id="KW-0808">Transferase</keyword>
<dbReference type="Gene3D" id="3.40.50.150">
    <property type="entry name" value="Vaccinia Virus protein VP39"/>
    <property type="match status" value="1"/>
</dbReference>
<reference evidence="2 3" key="1">
    <citation type="journal article" date="2013" name="J. Bacteriol.">
        <title>Roles of HynAB and Ech, the only two hydrogenases found in the model sulfate reducer Desulfovibrio gigas.</title>
        <authorList>
            <person name="Morais-Silva F.O."/>
            <person name="Santos C.I."/>
            <person name="Rodrigues R."/>
            <person name="Pereira I.A."/>
            <person name="Rodrigues-Pousada C."/>
        </authorList>
    </citation>
    <scope>NUCLEOTIDE SEQUENCE [LARGE SCALE GENOMIC DNA]</scope>
    <source>
        <strain evidence="3">ATCC 19364 / DSM 1382 / NCIMB 9332 / VKM B-1759</strain>
    </source>
</reference>
<name>T2GA56_MEGG1</name>
<dbReference type="PANTHER" id="PTHR43591:SF24">
    <property type="entry name" value="2-METHOXY-6-POLYPRENYL-1,4-BENZOQUINOL METHYLASE, MITOCHONDRIAL"/>
    <property type="match status" value="1"/>
</dbReference>
<sequence>MIAPPPFHARAEVRAVLGQTLRPGGLALTGRLLDWAEAAGLAPGGRVLDLGCGPGASLQVLHRRGLKAVGVDATPPDIPGSLENVPRVQAAAEHLPFATASFHAVLCECAASCMGPGQALFDEIRRVLRPGGVLLLSDLYQRGPQCEARAGGGSCHEGALSLDGWRAALRRAGFCILTLEDHSRAMAELAARLVFAGALSLRSGQDCAPPGYFLCLATREG</sequence>
<dbReference type="RefSeq" id="WP_021759498.1">
    <property type="nucleotide sequence ID" value="NC_022444.1"/>
</dbReference>
<dbReference type="STRING" id="1121448.DGI_0906"/>
<keyword evidence="3" id="KW-1185">Reference proteome</keyword>
<dbReference type="SUPFAM" id="SSF53335">
    <property type="entry name" value="S-adenosyl-L-methionine-dependent methyltransferases"/>
    <property type="match status" value="1"/>
</dbReference>
<accession>T2GA56</accession>
<evidence type="ECO:0000313" key="2">
    <source>
        <dbReference type="EMBL" id="AGW12797.1"/>
    </source>
</evidence>
<dbReference type="OrthoDB" id="9769602at2"/>
<keyword evidence="2" id="KW-0489">Methyltransferase</keyword>
<protein>
    <submittedName>
        <fullName evidence="2">Putative methyltransferase type 11</fullName>
    </submittedName>
</protein>
<dbReference type="HOGENOM" id="CLU_039068_9_1_7"/>
<dbReference type="InterPro" id="IPR013216">
    <property type="entry name" value="Methyltransf_11"/>
</dbReference>
<gene>
    <name evidence="2" type="ORF">DGI_0906</name>
</gene>
<dbReference type="AlphaFoldDB" id="T2GA56"/>
<feature type="domain" description="Methyltransferase type 11" evidence="1">
    <location>
        <begin position="48"/>
        <end position="135"/>
    </location>
</feature>